<accession>I3VZI8</accession>
<dbReference type="NCBIfam" id="NF046030">
    <property type="entry name" value="ProtAdlyltaseSoFic"/>
    <property type="match status" value="1"/>
</dbReference>
<evidence type="ECO:0000256" key="1">
    <source>
        <dbReference type="PIRNR" id="PIRNR038925"/>
    </source>
</evidence>
<dbReference type="GO" id="GO:0070733">
    <property type="term" value="F:AMPylase activity"/>
    <property type="evidence" value="ECO:0007669"/>
    <property type="project" value="UniProtKB-UniRule"/>
</dbReference>
<dbReference type="Pfam" id="PF02661">
    <property type="entry name" value="Fic"/>
    <property type="match status" value="1"/>
</dbReference>
<keyword evidence="1 2" id="KW-0067">ATP-binding</keyword>
<evidence type="ECO:0000256" key="3">
    <source>
        <dbReference type="PIRSR" id="PIRSR640198-1"/>
    </source>
</evidence>
<keyword evidence="1" id="KW-0808">Transferase</keyword>
<feature type="domain" description="Fido" evidence="5">
    <location>
        <begin position="127"/>
        <end position="267"/>
    </location>
</feature>
<dbReference type="InterPro" id="IPR026287">
    <property type="entry name" value="SoFic-like"/>
</dbReference>
<keyword evidence="1 2" id="KW-0547">Nucleotide-binding</keyword>
<organism evidence="6">
    <name type="scientific">Salmonella sp. 96A-29192</name>
    <dbReference type="NCBI Taxonomy" id="1179814"/>
    <lineage>
        <taxon>Bacteria</taxon>
        <taxon>Pseudomonadati</taxon>
        <taxon>Pseudomonadota</taxon>
        <taxon>Gammaproteobacteria</taxon>
        <taxon>Enterobacterales</taxon>
        <taxon>Enterobacteriaceae</taxon>
        <taxon>Salmonella</taxon>
    </lineage>
</organism>
<feature type="binding site" evidence="2">
    <location>
        <begin position="208"/>
        <end position="214"/>
    </location>
    <ligand>
        <name>ATP</name>
        <dbReference type="ChEBI" id="CHEBI:30616"/>
    </ligand>
</feature>
<evidence type="ECO:0000256" key="4">
    <source>
        <dbReference type="PIRSR" id="PIRSR640198-2"/>
    </source>
</evidence>
<evidence type="ECO:0000313" key="6">
    <source>
        <dbReference type="EMBL" id="AFK88765.1"/>
    </source>
</evidence>
<dbReference type="AlphaFoldDB" id="I3VZI8"/>
<comment type="catalytic activity">
    <reaction evidence="1">
        <text>L-threonyl-[protein] + ATP = 3-O-(5'-adenylyl)-L-threonyl-[protein] + diphosphate</text>
        <dbReference type="Rhea" id="RHEA:54292"/>
        <dbReference type="Rhea" id="RHEA-COMP:11060"/>
        <dbReference type="Rhea" id="RHEA-COMP:13847"/>
        <dbReference type="ChEBI" id="CHEBI:30013"/>
        <dbReference type="ChEBI" id="CHEBI:30616"/>
        <dbReference type="ChEBI" id="CHEBI:33019"/>
        <dbReference type="ChEBI" id="CHEBI:138113"/>
        <dbReference type="EC" id="2.7.7.108"/>
    </reaction>
</comment>
<dbReference type="GO" id="GO:0005524">
    <property type="term" value="F:ATP binding"/>
    <property type="evidence" value="ECO:0007669"/>
    <property type="project" value="UniProtKB-UniRule"/>
</dbReference>
<reference evidence="6" key="1">
    <citation type="submission" date="2012-01" db="EMBL/GenBank/DDBJ databases">
        <authorList>
            <person name="Summers A.O."/>
            <person name="Wireman J."/>
        </authorList>
    </citation>
    <scope>NUCLEOTIDE SEQUENCE</scope>
    <source>
        <strain evidence="6">96A-29192</strain>
        <plasmid evidence="6">p96A29192-65</plasmid>
    </source>
</reference>
<dbReference type="EMBL" id="JQ418521">
    <property type="protein sequence ID" value="AFK88765.1"/>
    <property type="molecule type" value="Genomic_DNA"/>
</dbReference>
<comment type="function">
    <text evidence="1">Adenylyltransferase that mediates the addition of adenosine 5'-monophosphate (AMP) to specific residues of target proteins.</text>
</comment>
<dbReference type="PROSITE" id="PS51459">
    <property type="entry name" value="FIDO"/>
    <property type="match status" value="1"/>
</dbReference>
<sequence length="367" mass="41922">MSIKLDFLNMLWQPERPFNQLPLLPPELSQIETRAVLKACIEARSALAELKTAGQLLPDQGLLVNILPMLEAKDSSRIENIVTTSDQLFQYADRAERADPATKEALRYRTAMYEGVKHIEKYPLCTSTATVICTTLRGVDTDVRKTPGTVLRDQHMNVVYTPPEGEEVIRGLLTNWETFIHAQDDIDPLVKMAVAHYQFECIHPFPDGNGRTGRILNILYLIQSELLSLPILYLSRFILERRADYYALLRDVTVRQAWEEWVLFMLEGVASTATWTTQKIAQVRALMNSTADYVREELPKIYSWELIQVLFMQPYCRIENVVGAGLARRQTASVYLKQLVSVGVLEEMVSGREKLYINTRLLNELNA</sequence>
<feature type="binding site" evidence="4">
    <location>
        <begin position="245"/>
        <end position="246"/>
    </location>
    <ligand>
        <name>ATP</name>
        <dbReference type="ChEBI" id="CHEBI:30616"/>
    </ligand>
</feature>
<dbReference type="GO" id="GO:0000287">
    <property type="term" value="F:magnesium ion binding"/>
    <property type="evidence" value="ECO:0007669"/>
    <property type="project" value="UniProtKB-UniRule"/>
</dbReference>
<protein>
    <recommendedName>
        <fullName evidence="1">Protein adenylyltransferase</fullName>
        <ecNumber evidence="1">2.7.7.108</ecNumber>
    </recommendedName>
    <alternativeName>
        <fullName evidence="1">AMPylator</fullName>
    </alternativeName>
</protein>
<dbReference type="Pfam" id="PF21248">
    <property type="entry name" value="SoFic-like_C"/>
    <property type="match status" value="1"/>
</dbReference>
<keyword evidence="6" id="KW-0614">Plasmid</keyword>
<dbReference type="PANTHER" id="PTHR13504">
    <property type="entry name" value="FIDO DOMAIN-CONTAINING PROTEIN DDB_G0283145"/>
    <property type="match status" value="1"/>
</dbReference>
<dbReference type="InterPro" id="IPR048770">
    <property type="entry name" value="SoFic-like_C"/>
</dbReference>
<keyword evidence="1" id="KW-0548">Nucleotidyltransferase</keyword>
<geneLocation type="plasmid" evidence="6">
    <name>p96A29192-65</name>
</geneLocation>
<dbReference type="InterPro" id="IPR040198">
    <property type="entry name" value="Fido_containing"/>
</dbReference>
<comment type="subunit">
    <text evidence="1">Homodimer.</text>
</comment>
<dbReference type="Gene3D" id="1.10.3290.10">
    <property type="entry name" value="Fido-like domain"/>
    <property type="match status" value="1"/>
</dbReference>
<feature type="binding site" evidence="2">
    <location>
        <position position="203"/>
    </location>
    <ligand>
        <name>ATP</name>
        <dbReference type="ChEBI" id="CHEBI:30616"/>
    </ligand>
</feature>
<dbReference type="GO" id="GO:0042803">
    <property type="term" value="F:protein homodimerization activity"/>
    <property type="evidence" value="ECO:0007669"/>
    <property type="project" value="UniProtKB-UniRule"/>
</dbReference>
<dbReference type="InterPro" id="IPR003812">
    <property type="entry name" value="Fido"/>
</dbReference>
<dbReference type="PANTHER" id="PTHR13504:SF35">
    <property type="entry name" value="PROTEIN ADENYLYLTRANSFERASE SOFIC"/>
    <property type="match status" value="1"/>
</dbReference>
<proteinExistence type="predicted"/>
<dbReference type="InterPro" id="IPR036597">
    <property type="entry name" value="Fido-like_dom_sf"/>
</dbReference>
<feature type="active site" evidence="3">
    <location>
        <position position="203"/>
    </location>
</feature>
<evidence type="ECO:0000259" key="5">
    <source>
        <dbReference type="PROSITE" id="PS51459"/>
    </source>
</evidence>
<feature type="binding site" evidence="2">
    <location>
        <position position="245"/>
    </location>
    <ligand>
        <name>ATP</name>
        <dbReference type="ChEBI" id="CHEBI:30616"/>
    </ligand>
</feature>
<dbReference type="SUPFAM" id="SSF140931">
    <property type="entry name" value="Fic-like"/>
    <property type="match status" value="1"/>
</dbReference>
<dbReference type="Pfam" id="PF13784">
    <property type="entry name" value="Fic_N"/>
    <property type="match status" value="1"/>
</dbReference>
<comment type="catalytic activity">
    <reaction evidence="1">
        <text>L-tyrosyl-[protein] + ATP = O-(5'-adenylyl)-L-tyrosyl-[protein] + diphosphate</text>
        <dbReference type="Rhea" id="RHEA:54288"/>
        <dbReference type="Rhea" id="RHEA-COMP:10136"/>
        <dbReference type="Rhea" id="RHEA-COMP:13846"/>
        <dbReference type="ChEBI" id="CHEBI:30616"/>
        <dbReference type="ChEBI" id="CHEBI:33019"/>
        <dbReference type="ChEBI" id="CHEBI:46858"/>
        <dbReference type="ChEBI" id="CHEBI:83624"/>
        <dbReference type="EC" id="2.7.7.108"/>
    </reaction>
</comment>
<feature type="binding site" evidence="2">
    <location>
        <position position="79"/>
    </location>
    <ligand>
        <name>ATP</name>
        <dbReference type="ChEBI" id="CHEBI:30616"/>
    </ligand>
</feature>
<dbReference type="InterPro" id="IPR025758">
    <property type="entry name" value="Fic/DOC_N"/>
</dbReference>
<dbReference type="EC" id="2.7.7.108" evidence="1"/>
<dbReference type="PIRSF" id="PIRSF038925">
    <property type="entry name" value="AMP-prot_trans"/>
    <property type="match status" value="1"/>
</dbReference>
<name>I3VZI8_9ENTR</name>
<feature type="binding site" evidence="4">
    <location>
        <begin position="207"/>
        <end position="214"/>
    </location>
    <ligand>
        <name>ATP</name>
        <dbReference type="ChEBI" id="CHEBI:30616"/>
    </ligand>
</feature>
<evidence type="ECO:0000256" key="2">
    <source>
        <dbReference type="PIRSR" id="PIRSR038925-1"/>
    </source>
</evidence>